<dbReference type="AlphaFoldDB" id="A0A1D3L168"/>
<evidence type="ECO:0000313" key="3">
    <source>
        <dbReference type="Proteomes" id="UP000094707"/>
    </source>
</evidence>
<gene>
    <name evidence="2" type="ORF">MCBB_0734</name>
</gene>
<dbReference type="STRING" id="118062.MCBB_0734"/>
<dbReference type="RefSeq" id="WP_071906490.1">
    <property type="nucleotide sequence ID" value="NZ_LT607756.1"/>
</dbReference>
<dbReference type="GO" id="GO:0008311">
    <property type="term" value="F:double-stranded DNA 3'-5' DNA exonuclease activity"/>
    <property type="evidence" value="ECO:0007669"/>
    <property type="project" value="InterPro"/>
</dbReference>
<dbReference type="SUPFAM" id="SSF56219">
    <property type="entry name" value="DNase I-like"/>
    <property type="match status" value="1"/>
</dbReference>
<name>A0A1D3L168_9EURY</name>
<evidence type="ECO:0000313" key="2">
    <source>
        <dbReference type="EMBL" id="SCG85305.1"/>
    </source>
</evidence>
<dbReference type="GO" id="GO:0006281">
    <property type="term" value="P:DNA repair"/>
    <property type="evidence" value="ECO:0007669"/>
    <property type="project" value="InterPro"/>
</dbReference>
<dbReference type="InterPro" id="IPR036691">
    <property type="entry name" value="Endo/exonu/phosph_ase_sf"/>
</dbReference>
<proteinExistence type="predicted"/>
<sequence length="230" mass="26536">MKLISLNLRFGGQRRTDSILDYLINQNADLLVLGEYKDNENGQKIKETLKKEGYSYETSADDLLGVLVASKHPFSLIKRESRLLGIELSDYNLRVLGVYVPTASKDKKFKDAVWQKILQFAQENKDIPCIITGDFNSCTKEDSMNSTQYNAAELKKLRDIGWIDSWTHYKNDASECYTWYSNIGNGFRFDYAFLSPTLAKELEVVDVRHDSKKREEKMSDHAPLIMEYSF</sequence>
<dbReference type="KEGG" id="mcub:MCBB_0734"/>
<evidence type="ECO:0000259" key="1">
    <source>
        <dbReference type="Pfam" id="PF03372"/>
    </source>
</evidence>
<dbReference type="EMBL" id="LT607756">
    <property type="protein sequence ID" value="SCG85305.1"/>
    <property type="molecule type" value="Genomic_DNA"/>
</dbReference>
<protein>
    <recommendedName>
        <fullName evidence="1">Endonuclease/exonuclease/phosphatase domain-containing protein</fullName>
    </recommendedName>
</protein>
<dbReference type="Gene3D" id="3.60.10.10">
    <property type="entry name" value="Endonuclease/exonuclease/phosphatase"/>
    <property type="match status" value="1"/>
</dbReference>
<feature type="domain" description="Endonuclease/exonuclease/phosphatase" evidence="1">
    <location>
        <begin position="5"/>
        <end position="221"/>
    </location>
</feature>
<dbReference type="Proteomes" id="UP000094707">
    <property type="component" value="Chromosome I"/>
</dbReference>
<dbReference type="PANTHER" id="PTHR43250:SF2">
    <property type="entry name" value="EXODEOXYRIBONUCLEASE III"/>
    <property type="match status" value="1"/>
</dbReference>
<dbReference type="Pfam" id="PF03372">
    <property type="entry name" value="Exo_endo_phos"/>
    <property type="match status" value="1"/>
</dbReference>
<dbReference type="GeneID" id="30411588"/>
<accession>A0A1D3L168</accession>
<reference evidence="2 3" key="1">
    <citation type="submission" date="2016-08" db="EMBL/GenBank/DDBJ databases">
        <authorList>
            <person name="Seilhamer J.J."/>
        </authorList>
    </citation>
    <scope>NUCLEOTIDE SEQUENCE [LARGE SCALE GENOMIC DNA]</scope>
    <source>
        <strain evidence="2">Buetzberg</strain>
    </source>
</reference>
<dbReference type="InterPro" id="IPR037493">
    <property type="entry name" value="ExoIII-like"/>
</dbReference>
<organism evidence="2 3">
    <name type="scientific">Methanobacterium congolense</name>
    <dbReference type="NCBI Taxonomy" id="118062"/>
    <lineage>
        <taxon>Archaea</taxon>
        <taxon>Methanobacteriati</taxon>
        <taxon>Methanobacteriota</taxon>
        <taxon>Methanomada group</taxon>
        <taxon>Methanobacteria</taxon>
        <taxon>Methanobacteriales</taxon>
        <taxon>Methanobacteriaceae</taxon>
        <taxon>Methanobacterium</taxon>
    </lineage>
</organism>
<dbReference type="OrthoDB" id="68569at2157"/>
<dbReference type="PANTHER" id="PTHR43250">
    <property type="entry name" value="EXODEOXYRIBONUCLEASE III"/>
    <property type="match status" value="1"/>
</dbReference>
<dbReference type="InterPro" id="IPR005135">
    <property type="entry name" value="Endo/exonuclease/phosphatase"/>
</dbReference>
<keyword evidence="3" id="KW-1185">Reference proteome</keyword>